<evidence type="ECO:0000313" key="2">
    <source>
        <dbReference type="EnsemblPlants" id="AES63924"/>
    </source>
</evidence>
<reference evidence="1 3" key="2">
    <citation type="journal article" date="2014" name="BMC Genomics">
        <title>An improved genome release (version Mt4.0) for the model legume Medicago truncatula.</title>
        <authorList>
            <person name="Tang H."/>
            <person name="Krishnakumar V."/>
            <person name="Bidwell S."/>
            <person name="Rosen B."/>
            <person name="Chan A."/>
            <person name="Zhou S."/>
            <person name="Gentzbittel L."/>
            <person name="Childs K.L."/>
            <person name="Yandell M."/>
            <person name="Gundlach H."/>
            <person name="Mayer K.F."/>
            <person name="Schwartz D.C."/>
            <person name="Town C.D."/>
        </authorList>
    </citation>
    <scope>GENOME REANNOTATION</scope>
    <source>
        <strain evidence="2 3">cv. Jemalong A17</strain>
    </source>
</reference>
<dbReference type="HOGENOM" id="CLU_2530852_0_0_1"/>
<dbReference type="GO" id="GO:0016301">
    <property type="term" value="F:kinase activity"/>
    <property type="evidence" value="ECO:0007669"/>
    <property type="project" value="UniProtKB-KW"/>
</dbReference>
<keyword evidence="3" id="KW-1185">Reference proteome</keyword>
<dbReference type="Proteomes" id="UP000002051">
    <property type="component" value="Chromosome 2"/>
</dbReference>
<dbReference type="AlphaFoldDB" id="G7IFH3"/>
<dbReference type="PaxDb" id="3880-AES63924"/>
<organism evidence="1 3">
    <name type="scientific">Medicago truncatula</name>
    <name type="common">Barrel medic</name>
    <name type="synonym">Medicago tribuloides</name>
    <dbReference type="NCBI Taxonomy" id="3880"/>
    <lineage>
        <taxon>Eukaryota</taxon>
        <taxon>Viridiplantae</taxon>
        <taxon>Streptophyta</taxon>
        <taxon>Embryophyta</taxon>
        <taxon>Tracheophyta</taxon>
        <taxon>Spermatophyta</taxon>
        <taxon>Magnoliopsida</taxon>
        <taxon>eudicotyledons</taxon>
        <taxon>Gunneridae</taxon>
        <taxon>Pentapetalae</taxon>
        <taxon>rosids</taxon>
        <taxon>fabids</taxon>
        <taxon>Fabales</taxon>
        <taxon>Fabaceae</taxon>
        <taxon>Papilionoideae</taxon>
        <taxon>50 kb inversion clade</taxon>
        <taxon>NPAAA clade</taxon>
        <taxon>Hologalegina</taxon>
        <taxon>IRL clade</taxon>
        <taxon>Trifolieae</taxon>
        <taxon>Medicago</taxon>
    </lineage>
</organism>
<protein>
    <submittedName>
        <fullName evidence="1">Serine/Threonine kinase, plant-type protein, putative</fullName>
    </submittedName>
</protein>
<gene>
    <name evidence="1" type="ordered locus">MTR_2g014880</name>
</gene>
<reference evidence="2" key="3">
    <citation type="submission" date="2015-04" db="UniProtKB">
        <authorList>
            <consortium name="EnsemblPlants"/>
        </authorList>
    </citation>
    <scope>IDENTIFICATION</scope>
    <source>
        <strain evidence="2">cv. Jemalong A17</strain>
    </source>
</reference>
<dbReference type="EMBL" id="CM001218">
    <property type="protein sequence ID" value="AES63924.1"/>
    <property type="molecule type" value="Genomic_DNA"/>
</dbReference>
<accession>G7IFH3</accession>
<dbReference type="EnsemblPlants" id="AES63924">
    <property type="protein sequence ID" value="AES63924"/>
    <property type="gene ID" value="MTR_2g014880"/>
</dbReference>
<keyword evidence="1" id="KW-0418">Kinase</keyword>
<reference evidence="1 3" key="1">
    <citation type="journal article" date="2011" name="Nature">
        <title>The Medicago genome provides insight into the evolution of rhizobial symbioses.</title>
        <authorList>
            <person name="Young N.D."/>
            <person name="Debelle F."/>
            <person name="Oldroyd G.E."/>
            <person name="Geurts R."/>
            <person name="Cannon S.B."/>
            <person name="Udvardi M.K."/>
            <person name="Benedito V.A."/>
            <person name="Mayer K.F."/>
            <person name="Gouzy J."/>
            <person name="Schoof H."/>
            <person name="Van de Peer Y."/>
            <person name="Proost S."/>
            <person name="Cook D.R."/>
            <person name="Meyers B.C."/>
            <person name="Spannagl M."/>
            <person name="Cheung F."/>
            <person name="De Mita S."/>
            <person name="Krishnakumar V."/>
            <person name="Gundlach H."/>
            <person name="Zhou S."/>
            <person name="Mudge J."/>
            <person name="Bharti A.K."/>
            <person name="Murray J.D."/>
            <person name="Naoumkina M.A."/>
            <person name="Rosen B."/>
            <person name="Silverstein K.A."/>
            <person name="Tang H."/>
            <person name="Rombauts S."/>
            <person name="Zhao P.X."/>
            <person name="Zhou P."/>
            <person name="Barbe V."/>
            <person name="Bardou P."/>
            <person name="Bechner M."/>
            <person name="Bellec A."/>
            <person name="Berger A."/>
            <person name="Berges H."/>
            <person name="Bidwell S."/>
            <person name="Bisseling T."/>
            <person name="Choisne N."/>
            <person name="Couloux A."/>
            <person name="Denny R."/>
            <person name="Deshpande S."/>
            <person name="Dai X."/>
            <person name="Doyle J.J."/>
            <person name="Dudez A.M."/>
            <person name="Farmer A.D."/>
            <person name="Fouteau S."/>
            <person name="Franken C."/>
            <person name="Gibelin C."/>
            <person name="Gish J."/>
            <person name="Goldstein S."/>
            <person name="Gonzalez A.J."/>
            <person name="Green P.J."/>
            <person name="Hallab A."/>
            <person name="Hartog M."/>
            <person name="Hua A."/>
            <person name="Humphray S.J."/>
            <person name="Jeong D.H."/>
            <person name="Jing Y."/>
            <person name="Jocker A."/>
            <person name="Kenton S.M."/>
            <person name="Kim D.J."/>
            <person name="Klee K."/>
            <person name="Lai H."/>
            <person name="Lang C."/>
            <person name="Lin S."/>
            <person name="Macmil S.L."/>
            <person name="Magdelenat G."/>
            <person name="Matthews L."/>
            <person name="McCorrison J."/>
            <person name="Monaghan E.L."/>
            <person name="Mun J.H."/>
            <person name="Najar F.Z."/>
            <person name="Nicholson C."/>
            <person name="Noirot C."/>
            <person name="O'Bleness M."/>
            <person name="Paule C.R."/>
            <person name="Poulain J."/>
            <person name="Prion F."/>
            <person name="Qin B."/>
            <person name="Qu C."/>
            <person name="Retzel E.F."/>
            <person name="Riddle C."/>
            <person name="Sallet E."/>
            <person name="Samain S."/>
            <person name="Samson N."/>
            <person name="Sanders I."/>
            <person name="Saurat O."/>
            <person name="Scarpelli C."/>
            <person name="Schiex T."/>
            <person name="Segurens B."/>
            <person name="Severin A.J."/>
            <person name="Sherrier D.J."/>
            <person name="Shi R."/>
            <person name="Sims S."/>
            <person name="Singer S.R."/>
            <person name="Sinharoy S."/>
            <person name="Sterck L."/>
            <person name="Viollet A."/>
            <person name="Wang B.B."/>
            <person name="Wang K."/>
            <person name="Wang M."/>
            <person name="Wang X."/>
            <person name="Warfsmann J."/>
            <person name="Weissenbach J."/>
            <person name="White D.D."/>
            <person name="White J.D."/>
            <person name="Wiley G.B."/>
            <person name="Wincker P."/>
            <person name="Xing Y."/>
            <person name="Yang L."/>
            <person name="Yao Z."/>
            <person name="Ying F."/>
            <person name="Zhai J."/>
            <person name="Zhou L."/>
            <person name="Zuber A."/>
            <person name="Denarie J."/>
            <person name="Dixon R.A."/>
            <person name="May G.D."/>
            <person name="Schwartz D.C."/>
            <person name="Rogers J."/>
            <person name="Quetier F."/>
            <person name="Town C.D."/>
            <person name="Roe B.A."/>
        </authorList>
    </citation>
    <scope>NUCLEOTIDE SEQUENCE [LARGE SCALE GENOMIC DNA]</scope>
    <source>
        <strain evidence="1">A17</strain>
        <strain evidence="2 3">cv. Jemalong A17</strain>
    </source>
</reference>
<sequence>MEWKGPLHLSSTEYNPPHLNWVREKKRSRCWVEEIMDPNIGTNCDSSKMEILAKVALKCVEVDKNIRPTMSQVVEKLQRNEIDS</sequence>
<dbReference type="Gene3D" id="1.10.510.10">
    <property type="entry name" value="Transferase(Phosphotransferase) domain 1"/>
    <property type="match status" value="1"/>
</dbReference>
<proteinExistence type="predicted"/>
<evidence type="ECO:0000313" key="3">
    <source>
        <dbReference type="Proteomes" id="UP000002051"/>
    </source>
</evidence>
<name>G7IFH3_MEDTR</name>
<keyword evidence="1" id="KW-0808">Transferase</keyword>
<evidence type="ECO:0000313" key="1">
    <source>
        <dbReference type="EMBL" id="AES63924.1"/>
    </source>
</evidence>